<proteinExistence type="predicted"/>
<organism evidence="1 2">
    <name type="scientific">Fluviispira sanaruensis</name>
    <dbReference type="NCBI Taxonomy" id="2493639"/>
    <lineage>
        <taxon>Bacteria</taxon>
        <taxon>Pseudomonadati</taxon>
        <taxon>Bdellovibrionota</taxon>
        <taxon>Oligoflexia</taxon>
        <taxon>Silvanigrellales</taxon>
        <taxon>Silvanigrellaceae</taxon>
        <taxon>Fluviispira</taxon>
    </lineage>
</organism>
<evidence type="ECO:0000313" key="2">
    <source>
        <dbReference type="Proteomes" id="UP000291236"/>
    </source>
</evidence>
<dbReference type="Proteomes" id="UP000291236">
    <property type="component" value="Plasmid 68K"/>
</dbReference>
<keyword evidence="2" id="KW-1185">Reference proteome</keyword>
<gene>
    <name evidence="1" type="ORF">JCM31447_32300</name>
</gene>
<dbReference type="AlphaFoldDB" id="A0A4P2VMV3"/>
<dbReference type="KEGG" id="sbf:JCM31447_32300"/>
<keyword evidence="1" id="KW-0614">Plasmid</keyword>
<sequence length="88" mass="10038">MKRGHMKKQKNYNLNDELENLEITDELLKDSAWIPPKNGGKAIGKRISIVLPVDLIKTLIALGKEKGVSYQTLARVLLLEKIEELKKR</sequence>
<protein>
    <submittedName>
        <fullName evidence="1">Uncharacterized protein</fullName>
    </submittedName>
</protein>
<reference evidence="1 2" key="1">
    <citation type="submission" date="2018-12" db="EMBL/GenBank/DDBJ databases">
        <title>Rubrispira sanarue gen. nov., sp., nov., a member of the order Silvanigrellales, isolated from a brackish lake in Hamamatsu Japan.</title>
        <authorList>
            <person name="Maejima Y."/>
            <person name="Iino T."/>
            <person name="Muraguchi Y."/>
            <person name="Fukuda K."/>
            <person name="Nojiri H."/>
            <person name="Ohkuma M."/>
            <person name="Moriuchi R."/>
            <person name="Dohra H."/>
            <person name="Kimbara K."/>
            <person name="Shintani M."/>
        </authorList>
    </citation>
    <scope>NUCLEOTIDE SEQUENCE [LARGE SCALE GENOMIC DNA]</scope>
    <source>
        <strain evidence="1 2">RF1110005</strain>
        <plasmid evidence="1 2">68K</plasmid>
    </source>
</reference>
<accession>A0A4P2VMV3</accession>
<dbReference type="EMBL" id="AP019370">
    <property type="protein sequence ID" value="BBH54756.1"/>
    <property type="molecule type" value="Genomic_DNA"/>
</dbReference>
<geneLocation type="plasmid" evidence="1 2">
    <name>68K</name>
</geneLocation>
<evidence type="ECO:0000313" key="1">
    <source>
        <dbReference type="EMBL" id="BBH54756.1"/>
    </source>
</evidence>
<name>A0A4P2VMV3_FLUSA</name>